<dbReference type="Proteomes" id="UP000321571">
    <property type="component" value="Unassembled WGS sequence"/>
</dbReference>
<evidence type="ECO:0000313" key="9">
    <source>
        <dbReference type="EMBL" id="TXL61304.1"/>
    </source>
</evidence>
<comment type="similarity">
    <text evidence="1">Belongs to the sigma-70 factor family. ECF subfamily.</text>
</comment>
<keyword evidence="3" id="KW-0731">Sigma factor</keyword>
<evidence type="ECO:0000259" key="8">
    <source>
        <dbReference type="Pfam" id="PF13490"/>
    </source>
</evidence>
<evidence type="ECO:0000256" key="3">
    <source>
        <dbReference type="ARBA" id="ARBA00023082"/>
    </source>
</evidence>
<dbReference type="GO" id="GO:0016987">
    <property type="term" value="F:sigma factor activity"/>
    <property type="evidence" value="ECO:0007669"/>
    <property type="project" value="UniProtKB-KW"/>
</dbReference>
<proteinExistence type="inferred from homology"/>
<dbReference type="InterPro" id="IPR013325">
    <property type="entry name" value="RNA_pol_sigma_r2"/>
</dbReference>
<comment type="caution">
    <text evidence="9">The sequence shown here is derived from an EMBL/GenBank/DDBJ whole genome shotgun (WGS) entry which is preliminary data.</text>
</comment>
<dbReference type="InterPro" id="IPR036388">
    <property type="entry name" value="WH-like_DNA-bd_sf"/>
</dbReference>
<dbReference type="SUPFAM" id="SSF88946">
    <property type="entry name" value="Sigma2 domain of RNA polymerase sigma factors"/>
    <property type="match status" value="1"/>
</dbReference>
<evidence type="ECO:0000313" key="10">
    <source>
        <dbReference type="Proteomes" id="UP000321571"/>
    </source>
</evidence>
<accession>A0A5C8NHF6</accession>
<feature type="domain" description="RNA polymerase sigma-70 region 2" evidence="7">
    <location>
        <begin position="43"/>
        <end position="108"/>
    </location>
</feature>
<dbReference type="PANTHER" id="PTHR43133:SF8">
    <property type="entry name" value="RNA POLYMERASE SIGMA FACTOR HI_1459-RELATED"/>
    <property type="match status" value="1"/>
</dbReference>
<organism evidence="9 10">
    <name type="scientific">Aeromicrobium terrae</name>
    <dbReference type="NCBI Taxonomy" id="2498846"/>
    <lineage>
        <taxon>Bacteria</taxon>
        <taxon>Bacillati</taxon>
        <taxon>Actinomycetota</taxon>
        <taxon>Actinomycetes</taxon>
        <taxon>Propionibacteriales</taxon>
        <taxon>Nocardioidaceae</taxon>
        <taxon>Aeromicrobium</taxon>
    </lineage>
</organism>
<feature type="compositionally biased region" description="Low complexity" evidence="6">
    <location>
        <begin position="347"/>
        <end position="360"/>
    </location>
</feature>
<dbReference type="InterPro" id="IPR039425">
    <property type="entry name" value="RNA_pol_sigma-70-like"/>
</dbReference>
<feature type="domain" description="Putative zinc-finger" evidence="8">
    <location>
        <begin position="205"/>
        <end position="238"/>
    </location>
</feature>
<reference evidence="9 10" key="1">
    <citation type="submission" date="2019-06" db="EMBL/GenBank/DDBJ databases">
        <title>Aeromicrobium sp. nov., isolated from a maize field.</title>
        <authorList>
            <person name="Lin S.-Y."/>
            <person name="Tsai C.-F."/>
            <person name="Young C.-C."/>
        </authorList>
    </citation>
    <scope>NUCLEOTIDE SEQUENCE [LARGE SCALE GENOMIC DNA]</scope>
    <source>
        <strain evidence="9 10">CC-CFT486</strain>
    </source>
</reference>
<protein>
    <submittedName>
        <fullName evidence="9">Sigma-70 family RNA polymerase sigma factor</fullName>
    </submittedName>
</protein>
<keyword evidence="2" id="KW-0805">Transcription regulation</keyword>
<dbReference type="InterPro" id="IPR027383">
    <property type="entry name" value="Znf_put"/>
</dbReference>
<dbReference type="Pfam" id="PF13490">
    <property type="entry name" value="zf-HC2"/>
    <property type="match status" value="1"/>
</dbReference>
<keyword evidence="5" id="KW-0804">Transcription</keyword>
<gene>
    <name evidence="9" type="ORF">FHP06_07690</name>
</gene>
<feature type="compositionally biased region" description="Pro residues" evidence="6">
    <location>
        <begin position="403"/>
        <end position="412"/>
    </location>
</feature>
<dbReference type="GO" id="GO:0003677">
    <property type="term" value="F:DNA binding"/>
    <property type="evidence" value="ECO:0007669"/>
    <property type="project" value="UniProtKB-KW"/>
</dbReference>
<evidence type="ECO:0000256" key="2">
    <source>
        <dbReference type="ARBA" id="ARBA00023015"/>
    </source>
</evidence>
<dbReference type="AlphaFoldDB" id="A0A5C8NHF6"/>
<dbReference type="EMBL" id="VDUX01000003">
    <property type="protein sequence ID" value="TXL61304.1"/>
    <property type="molecule type" value="Genomic_DNA"/>
</dbReference>
<dbReference type="InterPro" id="IPR013324">
    <property type="entry name" value="RNA_pol_sigma_r3/r4-like"/>
</dbReference>
<evidence type="ECO:0000256" key="6">
    <source>
        <dbReference type="SAM" id="MobiDB-lite"/>
    </source>
</evidence>
<feature type="compositionally biased region" description="Low complexity" evidence="6">
    <location>
        <begin position="388"/>
        <end position="400"/>
    </location>
</feature>
<dbReference type="Gene3D" id="1.10.1740.10">
    <property type="match status" value="1"/>
</dbReference>
<dbReference type="OrthoDB" id="4990598at2"/>
<sequence>MTGGVHVSDVVEGQDASAASVELDDAALISAVRSGDTAAYGTLFDRHRDAATRLARQLSPSDADDLVAESFTRVLALLQDGKGPELAFRAYLLTAVRRLHVDRVRSTAKVRPTDDDVELDRPTPSADRSEIAFESAAAAAAYAALPERWQMVLWHLDVEGEKPAAVAPLLGMSPNGVSALAYRAREGLRQSYLQHHLSITQDADCRSCTSRLAAYVRRGLSARAGAEVEAHLDHCRRCTGLYLELIEVNRDLGGMLVPAVLGVSATGYLTAAAAAGAAGVAGTAAGAVGIKVVLSTAAKAMVEPVKAAGTALGPSGVAASAVVATVATAGIVTVATQSKDVDPPPAAVASSPAPTATPEASPSPTPEPSPSEEALVVPLPTPSPTLTPEPVVEEPAATETPEPEPTVEPPPVGVTDFGIGTATVSRDTAFWQRRVTVPVTAHAEPHPVARTVSLRVDFDRRERFRGTISPGWACNAAVGQRLRSVTCTATLAPGEGGTLVFRVLGLSAPGTARVTAPDDPDPANDARRLVARLGLLAL</sequence>
<dbReference type="InterPro" id="IPR014284">
    <property type="entry name" value="RNA_pol_sigma-70_dom"/>
</dbReference>
<name>A0A5C8NHF6_9ACTN</name>
<evidence type="ECO:0000256" key="1">
    <source>
        <dbReference type="ARBA" id="ARBA00010641"/>
    </source>
</evidence>
<evidence type="ECO:0000259" key="7">
    <source>
        <dbReference type="Pfam" id="PF04542"/>
    </source>
</evidence>
<feature type="region of interest" description="Disordered" evidence="6">
    <location>
        <begin position="338"/>
        <end position="412"/>
    </location>
</feature>
<dbReference type="Gene3D" id="1.10.10.10">
    <property type="entry name" value="Winged helix-like DNA-binding domain superfamily/Winged helix DNA-binding domain"/>
    <property type="match status" value="1"/>
</dbReference>
<dbReference type="GO" id="GO:0006352">
    <property type="term" value="P:DNA-templated transcription initiation"/>
    <property type="evidence" value="ECO:0007669"/>
    <property type="project" value="InterPro"/>
</dbReference>
<keyword evidence="10" id="KW-1185">Reference proteome</keyword>
<dbReference type="Pfam" id="PF04542">
    <property type="entry name" value="Sigma70_r2"/>
    <property type="match status" value="1"/>
</dbReference>
<keyword evidence="4" id="KW-0238">DNA-binding</keyword>
<evidence type="ECO:0000256" key="5">
    <source>
        <dbReference type="ARBA" id="ARBA00023163"/>
    </source>
</evidence>
<dbReference type="PANTHER" id="PTHR43133">
    <property type="entry name" value="RNA POLYMERASE ECF-TYPE SIGMA FACTO"/>
    <property type="match status" value="1"/>
</dbReference>
<dbReference type="SUPFAM" id="SSF88659">
    <property type="entry name" value="Sigma3 and sigma4 domains of RNA polymerase sigma factors"/>
    <property type="match status" value="1"/>
</dbReference>
<dbReference type="NCBIfam" id="TIGR02937">
    <property type="entry name" value="sigma70-ECF"/>
    <property type="match status" value="1"/>
</dbReference>
<evidence type="ECO:0000256" key="4">
    <source>
        <dbReference type="ARBA" id="ARBA00023125"/>
    </source>
</evidence>
<dbReference type="InterPro" id="IPR007627">
    <property type="entry name" value="RNA_pol_sigma70_r2"/>
</dbReference>